<dbReference type="InterPro" id="IPR011013">
    <property type="entry name" value="Gal_mutarotase_sf_dom"/>
</dbReference>
<accession>A0ABT5LET5</accession>
<dbReference type="RefSeq" id="WP_273554819.1">
    <property type="nucleotide sequence ID" value="NZ_JAQRFI010000017.1"/>
</dbReference>
<dbReference type="Gene3D" id="2.70.98.10">
    <property type="match status" value="1"/>
</dbReference>
<evidence type="ECO:0000256" key="1">
    <source>
        <dbReference type="ARBA" id="ARBA00001096"/>
    </source>
</evidence>
<evidence type="ECO:0000313" key="5">
    <source>
        <dbReference type="EMBL" id="MDC9589490.1"/>
    </source>
</evidence>
<dbReference type="InterPro" id="IPR008183">
    <property type="entry name" value="Aldose_1/G6P_1-epimerase"/>
</dbReference>
<dbReference type="PIRSF" id="PIRSF016020">
    <property type="entry name" value="PHexose_mutarotase"/>
    <property type="match status" value="1"/>
</dbReference>
<evidence type="ECO:0000313" key="6">
    <source>
        <dbReference type="Proteomes" id="UP001217178"/>
    </source>
</evidence>
<dbReference type="Pfam" id="PF01263">
    <property type="entry name" value="Aldose_epim"/>
    <property type="match status" value="1"/>
</dbReference>
<proteinExistence type="inferred from homology"/>
<dbReference type="PANTHER" id="PTHR11122:SF13">
    <property type="entry name" value="GLUCOSE-6-PHOSPHATE 1-EPIMERASE"/>
    <property type="match status" value="1"/>
</dbReference>
<keyword evidence="3 4" id="KW-0413">Isomerase</keyword>
<name>A0ABT5LET5_9GAMM</name>
<sequence length="307" mass="34630">MLDKIFSLPIVEQISPYISQRNIDGFPLVVVSHPKVRGAISIQGAHLITWQPSNEKPILWLSDKAIFSAGTAIRGGIPICWPWFGSSAAPSHGFARTLPWELKAHNEHENGVILTFTLQDNAYTHKLWPHEFTLIARFKLGETCEIEFESHGEYQATGALHSYFNVSDINQIQVSGLGSHFIDTLTDREQYIKGDLVFRGRTDRIYTEPDNFSLLRDPVWKRTIEIHHYHHSDIVCWNPGAALSSSMKDMSKDGYKNMACIETARINNPLRPKNGNPDRLSVVIRCRKLSVNSQLSGSHEKNSGGEK</sequence>
<dbReference type="InterPro" id="IPR025532">
    <property type="entry name" value="G6P_1-epimerase"/>
</dbReference>
<comment type="caution">
    <text evidence="5">The sequence shown here is derived from an EMBL/GenBank/DDBJ whole genome shotgun (WGS) entry which is preliminary data.</text>
</comment>
<dbReference type="EC" id="5.1.3.15" evidence="4"/>
<evidence type="ECO:0000256" key="3">
    <source>
        <dbReference type="ARBA" id="ARBA00023235"/>
    </source>
</evidence>
<organism evidence="5 6">
    <name type="scientific">Xenorhabdus yunnanensis</name>
    <dbReference type="NCBI Taxonomy" id="3025878"/>
    <lineage>
        <taxon>Bacteria</taxon>
        <taxon>Pseudomonadati</taxon>
        <taxon>Pseudomonadota</taxon>
        <taxon>Gammaproteobacteria</taxon>
        <taxon>Enterobacterales</taxon>
        <taxon>Morganellaceae</taxon>
        <taxon>Xenorhabdus</taxon>
    </lineage>
</organism>
<reference evidence="5 6" key="1">
    <citation type="submission" date="2023-02" db="EMBL/GenBank/DDBJ databases">
        <title>Entomopathogenic bacteria.</title>
        <authorList>
            <person name="Machado R.A."/>
        </authorList>
    </citation>
    <scope>NUCLEOTIDE SEQUENCE [LARGE SCALE GENOMIC DNA]</scope>
    <source>
        <strain evidence="5 6">XENO-10</strain>
    </source>
</reference>
<dbReference type="InterPro" id="IPR014718">
    <property type="entry name" value="GH-type_carb-bd"/>
</dbReference>
<dbReference type="PANTHER" id="PTHR11122">
    <property type="entry name" value="APOSPORY-ASSOCIATED PROTEIN C-RELATED"/>
    <property type="match status" value="1"/>
</dbReference>
<dbReference type="EMBL" id="JAQRFI010000017">
    <property type="protein sequence ID" value="MDC9589490.1"/>
    <property type="molecule type" value="Genomic_DNA"/>
</dbReference>
<dbReference type="CDD" id="cd09020">
    <property type="entry name" value="D-hex-6-P-epi_like"/>
    <property type="match status" value="1"/>
</dbReference>
<evidence type="ECO:0000256" key="2">
    <source>
        <dbReference type="ARBA" id="ARBA00005866"/>
    </source>
</evidence>
<keyword evidence="6" id="KW-1185">Reference proteome</keyword>
<evidence type="ECO:0000256" key="4">
    <source>
        <dbReference type="PIRNR" id="PIRNR016020"/>
    </source>
</evidence>
<dbReference type="Proteomes" id="UP001217178">
    <property type="component" value="Unassembled WGS sequence"/>
</dbReference>
<gene>
    <name evidence="5" type="ORF">PSI23_09240</name>
</gene>
<comment type="catalytic activity">
    <reaction evidence="1">
        <text>alpha-D-glucose 6-phosphate = beta-D-glucose 6-phosphate</text>
        <dbReference type="Rhea" id="RHEA:16249"/>
        <dbReference type="ChEBI" id="CHEBI:58225"/>
        <dbReference type="ChEBI" id="CHEBI:58247"/>
        <dbReference type="EC" id="5.1.3.15"/>
    </reaction>
</comment>
<comment type="similarity">
    <text evidence="2 4">Belongs to the glucose-6-phosphate 1-epimerase family.</text>
</comment>
<dbReference type="SUPFAM" id="SSF74650">
    <property type="entry name" value="Galactose mutarotase-like"/>
    <property type="match status" value="1"/>
</dbReference>
<protein>
    <recommendedName>
        <fullName evidence="4">Putative glucose-6-phosphate 1-epimerase</fullName>
        <ecNumber evidence="4">5.1.3.15</ecNumber>
    </recommendedName>
</protein>